<protein>
    <recommendedName>
        <fullName evidence="4">Type IV pilin</fullName>
    </recommendedName>
</protein>
<dbReference type="Pfam" id="PF23956">
    <property type="entry name" value="DUF7285"/>
    <property type="match status" value="1"/>
</dbReference>
<keyword evidence="1" id="KW-0472">Membrane</keyword>
<name>A0ABD5UDW3_9EURY</name>
<dbReference type="EMBL" id="JBHSXI010000001">
    <property type="protein sequence ID" value="MFC6887454.1"/>
    <property type="molecule type" value="Genomic_DNA"/>
</dbReference>
<dbReference type="InterPro" id="IPR055709">
    <property type="entry name" value="DUF7285"/>
</dbReference>
<keyword evidence="3" id="KW-1185">Reference proteome</keyword>
<keyword evidence="1" id="KW-1133">Transmembrane helix</keyword>
<gene>
    <name evidence="2" type="ORF">ACFQEY_00070</name>
</gene>
<dbReference type="Proteomes" id="UP001596333">
    <property type="component" value="Unassembled WGS sequence"/>
</dbReference>
<proteinExistence type="predicted"/>
<feature type="transmembrane region" description="Helical" evidence="1">
    <location>
        <begin position="28"/>
        <end position="47"/>
    </location>
</feature>
<organism evidence="2 3">
    <name type="scientific">Halorubrum trueperi</name>
    <dbReference type="NCBI Taxonomy" id="2004704"/>
    <lineage>
        <taxon>Archaea</taxon>
        <taxon>Methanobacteriati</taxon>
        <taxon>Methanobacteriota</taxon>
        <taxon>Stenosarchaea group</taxon>
        <taxon>Halobacteria</taxon>
        <taxon>Halobacteriales</taxon>
        <taxon>Haloferacaceae</taxon>
        <taxon>Halorubrum</taxon>
    </lineage>
</organism>
<evidence type="ECO:0000313" key="2">
    <source>
        <dbReference type="EMBL" id="MFC6887454.1"/>
    </source>
</evidence>
<reference evidence="2 3" key="1">
    <citation type="journal article" date="2019" name="Int. J. Syst. Evol. Microbiol.">
        <title>The Global Catalogue of Microorganisms (GCM) 10K type strain sequencing project: providing services to taxonomists for standard genome sequencing and annotation.</title>
        <authorList>
            <consortium name="The Broad Institute Genomics Platform"/>
            <consortium name="The Broad Institute Genome Sequencing Center for Infectious Disease"/>
            <person name="Wu L."/>
            <person name="Ma J."/>
        </authorList>
    </citation>
    <scope>NUCLEOTIDE SEQUENCE [LARGE SCALE GENOMIC DNA]</scope>
    <source>
        <strain evidence="2 3">Y73</strain>
    </source>
</reference>
<keyword evidence="1" id="KW-0812">Transmembrane</keyword>
<dbReference type="RefSeq" id="WP_379763522.1">
    <property type="nucleotide sequence ID" value="NZ_JBHSXI010000001.1"/>
</dbReference>
<dbReference type="AlphaFoldDB" id="A0ABD5UDW3"/>
<comment type="caution">
    <text evidence="2">The sequence shown here is derived from an EMBL/GenBank/DDBJ whole genome shotgun (WGS) entry which is preliminary data.</text>
</comment>
<evidence type="ECO:0008006" key="4">
    <source>
        <dbReference type="Google" id="ProtNLM"/>
    </source>
</evidence>
<sequence length="149" mass="15596">MSRSSDERPLARNCTATRAGDRAAVEPLAALVAVLAVGAALGLYVVALDDASPERERPAAEATLDRIEPEVTVGGIVDPERLDHVEPIHPNAVVELEAGGRTWRLSGAEPPGTEGTRESAGVAVAQRSVTVRTGPGRNAHGRLLAVVRR</sequence>
<accession>A0ABD5UDW3</accession>
<evidence type="ECO:0000313" key="3">
    <source>
        <dbReference type="Proteomes" id="UP001596333"/>
    </source>
</evidence>
<evidence type="ECO:0000256" key="1">
    <source>
        <dbReference type="SAM" id="Phobius"/>
    </source>
</evidence>